<dbReference type="Proteomes" id="UP000708208">
    <property type="component" value="Unassembled WGS sequence"/>
</dbReference>
<protein>
    <recommendedName>
        <fullName evidence="3">Peptidase A2 domain-containing protein</fullName>
    </recommendedName>
</protein>
<dbReference type="CDD" id="cd00303">
    <property type="entry name" value="retropepsin_like"/>
    <property type="match status" value="1"/>
</dbReference>
<feature type="non-terminal residue" evidence="1">
    <location>
        <position position="1"/>
    </location>
</feature>
<feature type="non-terminal residue" evidence="1">
    <location>
        <position position="116"/>
    </location>
</feature>
<accession>A0A8J2PY10</accession>
<name>A0A8J2PY10_9HEXA</name>
<proteinExistence type="predicted"/>
<dbReference type="OrthoDB" id="8034802at2759"/>
<dbReference type="AlphaFoldDB" id="A0A8J2PY10"/>
<organism evidence="1 2">
    <name type="scientific">Allacma fusca</name>
    <dbReference type="NCBI Taxonomy" id="39272"/>
    <lineage>
        <taxon>Eukaryota</taxon>
        <taxon>Metazoa</taxon>
        <taxon>Ecdysozoa</taxon>
        <taxon>Arthropoda</taxon>
        <taxon>Hexapoda</taxon>
        <taxon>Collembola</taxon>
        <taxon>Symphypleona</taxon>
        <taxon>Sminthuridae</taxon>
        <taxon>Allacma</taxon>
    </lineage>
</organism>
<keyword evidence="2" id="KW-1185">Reference proteome</keyword>
<evidence type="ECO:0000313" key="1">
    <source>
        <dbReference type="EMBL" id="CAG7832467.1"/>
    </source>
</evidence>
<gene>
    <name evidence="1" type="ORF">AFUS01_LOCUS42151</name>
</gene>
<reference evidence="1" key="1">
    <citation type="submission" date="2021-06" db="EMBL/GenBank/DDBJ databases">
        <authorList>
            <person name="Hodson N. C."/>
            <person name="Mongue J. A."/>
            <person name="Jaron S. K."/>
        </authorList>
    </citation>
    <scope>NUCLEOTIDE SEQUENCE</scope>
</reference>
<evidence type="ECO:0000313" key="2">
    <source>
        <dbReference type="Proteomes" id="UP000708208"/>
    </source>
</evidence>
<dbReference type="EMBL" id="CAJVCH010565181">
    <property type="protein sequence ID" value="CAG7832467.1"/>
    <property type="molecule type" value="Genomic_DNA"/>
</dbReference>
<evidence type="ECO:0008006" key="3">
    <source>
        <dbReference type="Google" id="ProtNLM"/>
    </source>
</evidence>
<comment type="caution">
    <text evidence="1">The sequence shown here is derived from an EMBL/GenBank/DDBJ whole genome shotgun (WGS) entry which is preliminary data.</text>
</comment>
<sequence>GTEPKAAKNINIVLHLSGSNEHTGLLPTASVIIPNRIAPAEARCLLDTGAQENFVTNELVVKLGLPRTKVKEGFVAAGGQGLPTLGKTTSRIQSTWDSSESFKIQAYILDTITSEL</sequence>